<dbReference type="PROSITE" id="PS50109">
    <property type="entry name" value="HIS_KIN"/>
    <property type="match status" value="1"/>
</dbReference>
<evidence type="ECO:0000259" key="9">
    <source>
        <dbReference type="PROSITE" id="PS50109"/>
    </source>
</evidence>
<keyword evidence="11" id="KW-1185">Reference proteome</keyword>
<evidence type="ECO:0000256" key="2">
    <source>
        <dbReference type="ARBA" id="ARBA00012438"/>
    </source>
</evidence>
<evidence type="ECO:0000256" key="5">
    <source>
        <dbReference type="ARBA" id="ARBA00022777"/>
    </source>
</evidence>
<keyword evidence="8" id="KW-0472">Membrane</keyword>
<dbReference type="Gene3D" id="1.10.287.130">
    <property type="match status" value="1"/>
</dbReference>
<feature type="transmembrane region" description="Helical" evidence="8">
    <location>
        <begin position="49"/>
        <end position="68"/>
    </location>
</feature>
<keyword evidence="5" id="KW-0418">Kinase</keyword>
<name>A0ABP7WUG9_9SPHI</name>
<evidence type="ECO:0000256" key="7">
    <source>
        <dbReference type="ARBA" id="ARBA00023012"/>
    </source>
</evidence>
<feature type="transmembrane region" description="Helical" evidence="8">
    <location>
        <begin position="106"/>
        <end position="124"/>
    </location>
</feature>
<evidence type="ECO:0000256" key="1">
    <source>
        <dbReference type="ARBA" id="ARBA00000085"/>
    </source>
</evidence>
<keyword evidence="8" id="KW-0812">Transmembrane</keyword>
<keyword evidence="8" id="KW-1133">Transmembrane helix</keyword>
<proteinExistence type="predicted"/>
<evidence type="ECO:0000313" key="10">
    <source>
        <dbReference type="EMBL" id="GAA4097153.1"/>
    </source>
</evidence>
<dbReference type="Pfam" id="PF00512">
    <property type="entry name" value="HisKA"/>
    <property type="match status" value="1"/>
</dbReference>
<reference evidence="11" key="1">
    <citation type="journal article" date="2019" name="Int. J. Syst. Evol. Microbiol.">
        <title>The Global Catalogue of Microorganisms (GCM) 10K type strain sequencing project: providing services to taxonomists for standard genome sequencing and annotation.</title>
        <authorList>
            <consortium name="The Broad Institute Genomics Platform"/>
            <consortium name="The Broad Institute Genome Sequencing Center for Infectious Disease"/>
            <person name="Wu L."/>
            <person name="Ma J."/>
        </authorList>
    </citation>
    <scope>NUCLEOTIDE SEQUENCE [LARGE SCALE GENOMIC DNA]</scope>
    <source>
        <strain evidence="11">JCM 17085</strain>
    </source>
</reference>
<dbReference type="PANTHER" id="PTHR42878:SF7">
    <property type="entry name" value="SENSOR HISTIDINE KINASE GLRK"/>
    <property type="match status" value="1"/>
</dbReference>
<dbReference type="InterPro" id="IPR003661">
    <property type="entry name" value="HisK_dim/P_dom"/>
</dbReference>
<evidence type="ECO:0000256" key="4">
    <source>
        <dbReference type="ARBA" id="ARBA00022741"/>
    </source>
</evidence>
<dbReference type="InterPro" id="IPR036890">
    <property type="entry name" value="HATPase_C_sf"/>
</dbReference>
<dbReference type="InterPro" id="IPR050351">
    <property type="entry name" value="BphY/WalK/GraS-like"/>
</dbReference>
<dbReference type="RefSeq" id="WP_345103758.1">
    <property type="nucleotide sequence ID" value="NZ_BAABCV010000007.1"/>
</dbReference>
<evidence type="ECO:0000313" key="11">
    <source>
        <dbReference type="Proteomes" id="UP001500841"/>
    </source>
</evidence>
<dbReference type="InterPro" id="IPR003594">
    <property type="entry name" value="HATPase_dom"/>
</dbReference>
<feature type="transmembrane region" description="Helical" evidence="8">
    <location>
        <begin position="25"/>
        <end position="43"/>
    </location>
</feature>
<dbReference type="SUPFAM" id="SSF47384">
    <property type="entry name" value="Homodimeric domain of signal transducing histidine kinase"/>
    <property type="match status" value="1"/>
</dbReference>
<gene>
    <name evidence="10" type="ORF">GCM10022392_20720</name>
</gene>
<keyword evidence="6" id="KW-0067">ATP-binding</keyword>
<dbReference type="InterPro" id="IPR036097">
    <property type="entry name" value="HisK_dim/P_sf"/>
</dbReference>
<evidence type="ECO:0000256" key="6">
    <source>
        <dbReference type="ARBA" id="ARBA00022840"/>
    </source>
</evidence>
<dbReference type="CDD" id="cd00082">
    <property type="entry name" value="HisKA"/>
    <property type="match status" value="1"/>
</dbReference>
<dbReference type="Proteomes" id="UP001500841">
    <property type="component" value="Unassembled WGS sequence"/>
</dbReference>
<dbReference type="SMART" id="SM00387">
    <property type="entry name" value="HATPase_c"/>
    <property type="match status" value="1"/>
</dbReference>
<keyword evidence="4" id="KW-0547">Nucleotide-binding</keyword>
<dbReference type="EMBL" id="BAABCV010000007">
    <property type="protein sequence ID" value="GAA4097153.1"/>
    <property type="molecule type" value="Genomic_DNA"/>
</dbReference>
<accession>A0ABP7WUG9</accession>
<dbReference type="SUPFAM" id="SSF55874">
    <property type="entry name" value="ATPase domain of HSP90 chaperone/DNA topoisomerase II/histidine kinase"/>
    <property type="match status" value="1"/>
</dbReference>
<keyword evidence="3" id="KW-0808">Transferase</keyword>
<evidence type="ECO:0000256" key="3">
    <source>
        <dbReference type="ARBA" id="ARBA00022679"/>
    </source>
</evidence>
<comment type="catalytic activity">
    <reaction evidence="1">
        <text>ATP + protein L-histidine = ADP + protein N-phospho-L-histidine.</text>
        <dbReference type="EC" id="2.7.13.3"/>
    </reaction>
</comment>
<feature type="transmembrane region" description="Helical" evidence="8">
    <location>
        <begin position="131"/>
        <end position="148"/>
    </location>
</feature>
<feature type="transmembrane region" description="Helical" evidence="8">
    <location>
        <begin position="154"/>
        <end position="173"/>
    </location>
</feature>
<dbReference type="EC" id="2.7.13.3" evidence="2"/>
<dbReference type="PANTHER" id="PTHR42878">
    <property type="entry name" value="TWO-COMPONENT HISTIDINE KINASE"/>
    <property type="match status" value="1"/>
</dbReference>
<feature type="domain" description="Histidine kinase" evidence="9">
    <location>
        <begin position="232"/>
        <end position="449"/>
    </location>
</feature>
<organism evidence="10 11">
    <name type="scientific">Mucilaginibacter panaciglaebae</name>
    <dbReference type="NCBI Taxonomy" id="502331"/>
    <lineage>
        <taxon>Bacteria</taxon>
        <taxon>Pseudomonadati</taxon>
        <taxon>Bacteroidota</taxon>
        <taxon>Sphingobacteriia</taxon>
        <taxon>Sphingobacteriales</taxon>
        <taxon>Sphingobacteriaceae</taxon>
        <taxon>Mucilaginibacter</taxon>
    </lineage>
</organism>
<dbReference type="InterPro" id="IPR005467">
    <property type="entry name" value="His_kinase_dom"/>
</dbReference>
<sequence>MFVQITKEEFSKEVLKKAWYQTNNIIWTILFLYPLITIIDVIYNPDIWVQFLIVRLITDIVIYGLYTFFRSKKKYNYRILLHIAFFSLSCTSALLCTLANSQQFNVYFLVYSAVILFFNIQVFWEPAHSIIQTLVAFILLTIFFNAFSDYNIDLFITNGGQFFFIVATISCLIPSARFKVLEREAKQQLLIEKSNEQLKAQNRDIIEKNAIIDMQYERLLKMDEQKNSFINIAGHDLKNLIGSIIMSNNMIKDEEYRLSTDQKEFCAYISESAEKMQYMLAKLMDVKEIESPDLKFNMETFDVNVEVRRIFRGLVETAQMKNIHLVDNILKLPLNVKLDKVFAGQIFQNLLSNAIKFSQTNNNIRVVTSLQRQKFVFEIIDEGIAIGQEELDMMFNKLKTLNDANTSQESRLGLGLSIAKLITQEMGGELFYRSDDNGNYFRVEFYVIN</sequence>
<protein>
    <recommendedName>
        <fullName evidence="2">histidine kinase</fullName>
        <ecNumber evidence="2">2.7.13.3</ecNumber>
    </recommendedName>
</protein>
<evidence type="ECO:0000256" key="8">
    <source>
        <dbReference type="SAM" id="Phobius"/>
    </source>
</evidence>
<keyword evidence="7" id="KW-0902">Two-component regulatory system</keyword>
<dbReference type="Gene3D" id="3.30.565.10">
    <property type="entry name" value="Histidine kinase-like ATPase, C-terminal domain"/>
    <property type="match status" value="1"/>
</dbReference>
<comment type="caution">
    <text evidence="10">The sequence shown here is derived from an EMBL/GenBank/DDBJ whole genome shotgun (WGS) entry which is preliminary data.</text>
</comment>
<dbReference type="Pfam" id="PF02518">
    <property type="entry name" value="HATPase_c"/>
    <property type="match status" value="1"/>
</dbReference>